<name>A0ABS4DLA6_9GAMM</name>
<reference evidence="2 3" key="1">
    <citation type="submission" date="2021-04" db="EMBL/GenBank/DDBJ databases">
        <authorList>
            <person name="Huq M.A."/>
        </authorList>
    </citation>
    <scope>NUCLEOTIDE SEQUENCE [LARGE SCALE GENOMIC DNA]</scope>
    <source>
        <strain evidence="2 3">MAH-13</strain>
    </source>
</reference>
<dbReference type="Proteomes" id="UP000823790">
    <property type="component" value="Unassembled WGS sequence"/>
</dbReference>
<keyword evidence="3" id="KW-1185">Reference proteome</keyword>
<dbReference type="EMBL" id="JAGJRS010000013">
    <property type="protein sequence ID" value="MBP1473805.1"/>
    <property type="molecule type" value="Genomic_DNA"/>
</dbReference>
<protein>
    <recommendedName>
        <fullName evidence="4">Teichuronopeptide biosynthesis TupA-like protein</fullName>
    </recommendedName>
</protein>
<evidence type="ECO:0000256" key="1">
    <source>
        <dbReference type="SAM" id="MobiDB-lite"/>
    </source>
</evidence>
<evidence type="ECO:0008006" key="4">
    <source>
        <dbReference type="Google" id="ProtNLM"/>
    </source>
</evidence>
<sequence length="320" mass="36856">MTRKLKAFREQVSPLVMALPDCAFYQYKYLMTHGRPCRFERPRRFSEKIFHRMRYPSPLFSRLADKVEVRGYVANAVGSQYLVPAYLIAEEVGPETFDTLPGSFVMKANHSFGQLRIVLDKRDEDPVVLAQLANQWMASEFPMRMREKHYRYIRPRIIFEHALLTDGRPPADFKFNVFNPGPGQKPYVFIQHMQGRFEHLTQDLYLEDWRPAPFQLLHQKTSGCAAPRPEKLDEMLHVARKLAEPLGYMRVDLYLHQGRIYVGELTLTPGAGRYVFEPKGWDEALGAKFGWPEPGPYGEDVPPNGRNATAPATHVASTLD</sequence>
<dbReference type="InterPro" id="IPR029465">
    <property type="entry name" value="ATPgrasp_TupA"/>
</dbReference>
<dbReference type="Pfam" id="PF14305">
    <property type="entry name" value="ATPgrasp_TupA"/>
    <property type="match status" value="1"/>
</dbReference>
<evidence type="ECO:0000313" key="2">
    <source>
        <dbReference type="EMBL" id="MBP1473805.1"/>
    </source>
</evidence>
<accession>A0ABS4DLA6</accession>
<dbReference type="RefSeq" id="WP_209617248.1">
    <property type="nucleotide sequence ID" value="NZ_JAGJRS010000013.1"/>
</dbReference>
<comment type="caution">
    <text evidence="2">The sequence shown here is derived from an EMBL/GenBank/DDBJ whole genome shotgun (WGS) entry which is preliminary data.</text>
</comment>
<proteinExistence type="predicted"/>
<feature type="region of interest" description="Disordered" evidence="1">
    <location>
        <begin position="292"/>
        <end position="320"/>
    </location>
</feature>
<gene>
    <name evidence="2" type="ORF">J7I44_05810</name>
</gene>
<organism evidence="2 3">
    <name type="scientific">Frateuria flava</name>
    <dbReference type="NCBI Taxonomy" id="2821489"/>
    <lineage>
        <taxon>Bacteria</taxon>
        <taxon>Pseudomonadati</taxon>
        <taxon>Pseudomonadota</taxon>
        <taxon>Gammaproteobacteria</taxon>
        <taxon>Lysobacterales</taxon>
        <taxon>Rhodanobacteraceae</taxon>
        <taxon>Frateuria</taxon>
    </lineage>
</organism>
<evidence type="ECO:0000313" key="3">
    <source>
        <dbReference type="Proteomes" id="UP000823790"/>
    </source>
</evidence>